<protein>
    <submittedName>
        <fullName evidence="2">Helix-turn-helix domain protein</fullName>
    </submittedName>
</protein>
<dbReference type="AlphaFoldDB" id="H1KC81"/>
<dbReference type="InterPro" id="IPR001387">
    <property type="entry name" value="Cro/C1-type_HTH"/>
</dbReference>
<feature type="domain" description="HTH cro/C1-type" evidence="1">
    <location>
        <begin position="37"/>
        <end position="72"/>
    </location>
</feature>
<dbReference type="CDD" id="cd00093">
    <property type="entry name" value="HTH_XRE"/>
    <property type="match status" value="1"/>
</dbReference>
<evidence type="ECO:0000259" key="1">
    <source>
        <dbReference type="PROSITE" id="PS50943"/>
    </source>
</evidence>
<dbReference type="RefSeq" id="WP_003596345.1">
    <property type="nucleotide sequence ID" value="NZ_AGJK01000003.1"/>
</dbReference>
<gene>
    <name evidence="2" type="ORF">MetexDRAFT_0243</name>
</gene>
<dbReference type="Gene3D" id="1.10.260.40">
    <property type="entry name" value="lambda repressor-like DNA-binding domains"/>
    <property type="match status" value="1"/>
</dbReference>
<proteinExistence type="predicted"/>
<sequence length="104" mass="11831">MSKRAFDKIAEGLQESIAIARGERQAAKFHIPAEISVKAIRQRLKLSQEDFAYEYGFSVNQIKDWEQGRTRPLGALRLYLLMISHDPDGVLKMIREAGVREEAA</sequence>
<evidence type="ECO:0000313" key="2">
    <source>
        <dbReference type="EMBL" id="EHP94898.1"/>
    </source>
</evidence>
<comment type="caution">
    <text evidence="2">The sequence shown here is derived from an EMBL/GenBank/DDBJ whole genome shotgun (WGS) entry which is preliminary data.</text>
</comment>
<organism evidence="2 3">
    <name type="scientific">Methylorubrum extorquens DSM 13060</name>
    <dbReference type="NCBI Taxonomy" id="882800"/>
    <lineage>
        <taxon>Bacteria</taxon>
        <taxon>Pseudomonadati</taxon>
        <taxon>Pseudomonadota</taxon>
        <taxon>Alphaproteobacteria</taxon>
        <taxon>Hyphomicrobiales</taxon>
        <taxon>Methylobacteriaceae</taxon>
        <taxon>Methylorubrum</taxon>
    </lineage>
</organism>
<reference evidence="2 3" key="1">
    <citation type="submission" date="2011-09" db="EMBL/GenBank/DDBJ databases">
        <title>The draft genome of Methylobacterium extorquens DSM 13060.</title>
        <authorList>
            <consortium name="US DOE Joint Genome Institute (JGI-PGF)"/>
            <person name="Lucas S."/>
            <person name="Han J."/>
            <person name="Lapidus A."/>
            <person name="Cheng J.-F."/>
            <person name="Goodwin L."/>
            <person name="Pitluck S."/>
            <person name="Peters L."/>
            <person name="Land M.L."/>
            <person name="Hauser L."/>
            <person name="Koskimaki J."/>
            <person name="Halonen O."/>
            <person name="Pirttila A."/>
            <person name="Frank C."/>
            <person name="Woyke T.J."/>
        </authorList>
    </citation>
    <scope>NUCLEOTIDE SEQUENCE [LARGE SCALE GENOMIC DNA]</scope>
    <source>
        <strain evidence="2 3">DSM 13060</strain>
    </source>
</reference>
<dbReference type="SUPFAM" id="SSF47413">
    <property type="entry name" value="lambda repressor-like DNA-binding domains"/>
    <property type="match status" value="1"/>
</dbReference>
<dbReference type="InterPro" id="IPR010982">
    <property type="entry name" value="Lambda_DNA-bd_dom_sf"/>
</dbReference>
<dbReference type="PATRIC" id="fig|882800.3.peg.231"/>
<dbReference type="Pfam" id="PF01381">
    <property type="entry name" value="HTH_3"/>
    <property type="match status" value="1"/>
</dbReference>
<dbReference type="EMBL" id="AGJK01000003">
    <property type="protein sequence ID" value="EHP94898.1"/>
    <property type="molecule type" value="Genomic_DNA"/>
</dbReference>
<dbReference type="PROSITE" id="PS50943">
    <property type="entry name" value="HTH_CROC1"/>
    <property type="match status" value="1"/>
</dbReference>
<accession>H1KC81</accession>
<name>H1KC81_METEX</name>
<dbReference type="GO" id="GO:0003677">
    <property type="term" value="F:DNA binding"/>
    <property type="evidence" value="ECO:0007669"/>
    <property type="project" value="InterPro"/>
</dbReference>
<evidence type="ECO:0000313" key="3">
    <source>
        <dbReference type="Proteomes" id="UP000004382"/>
    </source>
</evidence>
<dbReference type="Proteomes" id="UP000004382">
    <property type="component" value="Unassembled WGS sequence"/>
</dbReference>